<proteinExistence type="predicted"/>
<organism evidence="1">
    <name type="scientific">Anguilla anguilla</name>
    <name type="common">European freshwater eel</name>
    <name type="synonym">Muraena anguilla</name>
    <dbReference type="NCBI Taxonomy" id="7936"/>
    <lineage>
        <taxon>Eukaryota</taxon>
        <taxon>Metazoa</taxon>
        <taxon>Chordata</taxon>
        <taxon>Craniata</taxon>
        <taxon>Vertebrata</taxon>
        <taxon>Euteleostomi</taxon>
        <taxon>Actinopterygii</taxon>
        <taxon>Neopterygii</taxon>
        <taxon>Teleostei</taxon>
        <taxon>Anguilliformes</taxon>
        <taxon>Anguillidae</taxon>
        <taxon>Anguilla</taxon>
    </lineage>
</organism>
<dbReference type="EMBL" id="GBXM01083947">
    <property type="protein sequence ID" value="JAH24630.1"/>
    <property type="molecule type" value="Transcribed_RNA"/>
</dbReference>
<evidence type="ECO:0000313" key="1">
    <source>
        <dbReference type="EMBL" id="JAH24630.1"/>
    </source>
</evidence>
<protein>
    <submittedName>
        <fullName evidence="1">Uncharacterized protein</fullName>
    </submittedName>
</protein>
<sequence length="31" mass="3666">MHCYVKNPVWQSLRLELYYFASECLSIVLGC</sequence>
<accession>A0A0E9R808</accession>
<dbReference type="AlphaFoldDB" id="A0A0E9R808"/>
<reference evidence="1" key="1">
    <citation type="submission" date="2014-11" db="EMBL/GenBank/DDBJ databases">
        <authorList>
            <person name="Amaro Gonzalez C."/>
        </authorList>
    </citation>
    <scope>NUCLEOTIDE SEQUENCE</scope>
</reference>
<name>A0A0E9R808_ANGAN</name>
<reference evidence="1" key="2">
    <citation type="journal article" date="2015" name="Fish Shellfish Immunol.">
        <title>Early steps in the European eel (Anguilla anguilla)-Vibrio vulnificus interaction in the gills: Role of the RtxA13 toxin.</title>
        <authorList>
            <person name="Callol A."/>
            <person name="Pajuelo D."/>
            <person name="Ebbesson L."/>
            <person name="Teles M."/>
            <person name="MacKenzie S."/>
            <person name="Amaro C."/>
        </authorList>
    </citation>
    <scope>NUCLEOTIDE SEQUENCE</scope>
</reference>